<evidence type="ECO:0000313" key="2">
    <source>
        <dbReference type="Proteomes" id="UP000247702"/>
    </source>
</evidence>
<dbReference type="Proteomes" id="UP000247702">
    <property type="component" value="Unassembled WGS sequence"/>
</dbReference>
<gene>
    <name evidence="1" type="ORF">RclHR1_02860005</name>
</gene>
<reference evidence="1 2" key="1">
    <citation type="submission" date="2017-11" db="EMBL/GenBank/DDBJ databases">
        <title>The genome of Rhizophagus clarus HR1 reveals common genetic basis of auxotrophy among arbuscular mycorrhizal fungi.</title>
        <authorList>
            <person name="Kobayashi Y."/>
        </authorList>
    </citation>
    <scope>NUCLEOTIDE SEQUENCE [LARGE SCALE GENOMIC DNA]</scope>
    <source>
        <strain evidence="1 2">HR1</strain>
    </source>
</reference>
<name>A0A2Z6R7J5_9GLOM</name>
<keyword evidence="2" id="KW-1185">Reference proteome</keyword>
<evidence type="ECO:0000313" key="1">
    <source>
        <dbReference type="EMBL" id="GBB96872.1"/>
    </source>
</evidence>
<proteinExistence type="predicted"/>
<dbReference type="EMBL" id="BEXD01002068">
    <property type="protein sequence ID" value="GBB96872.1"/>
    <property type="molecule type" value="Genomic_DNA"/>
</dbReference>
<comment type="caution">
    <text evidence="1">The sequence shown here is derived from an EMBL/GenBank/DDBJ whole genome shotgun (WGS) entry which is preliminary data.</text>
</comment>
<accession>A0A2Z6R7J5</accession>
<sequence>MLPGIAKLKKRFHLATELNNNLDLETNNHVFEEHQFEKADEEDEPEVRRKFKINIPVIPTIFWIILT</sequence>
<dbReference type="AlphaFoldDB" id="A0A2Z6R7J5"/>
<organism evidence="1 2">
    <name type="scientific">Rhizophagus clarus</name>
    <dbReference type="NCBI Taxonomy" id="94130"/>
    <lineage>
        <taxon>Eukaryota</taxon>
        <taxon>Fungi</taxon>
        <taxon>Fungi incertae sedis</taxon>
        <taxon>Mucoromycota</taxon>
        <taxon>Glomeromycotina</taxon>
        <taxon>Glomeromycetes</taxon>
        <taxon>Glomerales</taxon>
        <taxon>Glomeraceae</taxon>
        <taxon>Rhizophagus</taxon>
    </lineage>
</organism>
<protein>
    <submittedName>
        <fullName evidence="1">Uncharacterized protein</fullName>
    </submittedName>
</protein>